<dbReference type="Gene3D" id="3.30.2320.10">
    <property type="entry name" value="hypothetical protein PF0899 domain"/>
    <property type="match status" value="1"/>
</dbReference>
<name>A0ABV4CG85_9PSEU</name>
<comment type="similarity">
    <text evidence="2">Belongs to the encapsulin family. Family 1 subfamily.</text>
</comment>
<dbReference type="InterPro" id="IPR051429">
    <property type="entry name" value="Encapsulin_nc"/>
</dbReference>
<dbReference type="PANTHER" id="PTHR37165">
    <property type="entry name" value="PEPTIDASE U56 FAMILY"/>
    <property type="match status" value="1"/>
</dbReference>
<sequence length="272" mass="29336">MNHLLRDLAPLSDTAWAAIDSEVAERLKPHLAARRLADFHGPHGWQHDASGLGRIATLSGPPAGEVGEGTTTRQRQVLPLVEVRVPFTLSRAEIADAERGALDLDLDAARQAAERAARIENRAVFHGWEEACMTGITQASSHPASALGEDADDYPRVAARAVDTLRSAGVEGPYGLVIDPEGYTHIVETTEHGGYLLMDHLRRVLGGGSVVRSPGIDGAVVMSLRGGDFRLEVGQDLSVGYERHDDTAVTFYLEESFTFRVTEPDAAIALTR</sequence>
<gene>
    <name evidence="5" type="ORF">AB8O55_06655</name>
</gene>
<proteinExistence type="inferred from homology"/>
<keyword evidence="3" id="KW-1284">Encapsulin nanocompartment</keyword>
<organism evidence="5 6">
    <name type="scientific">Saccharopolyspora cebuensis</name>
    <dbReference type="NCBI Taxonomy" id="418759"/>
    <lineage>
        <taxon>Bacteria</taxon>
        <taxon>Bacillati</taxon>
        <taxon>Actinomycetota</taxon>
        <taxon>Actinomycetes</taxon>
        <taxon>Pseudonocardiales</taxon>
        <taxon>Pseudonocardiaceae</taxon>
        <taxon>Saccharopolyspora</taxon>
    </lineage>
</organism>
<evidence type="ECO:0000313" key="6">
    <source>
        <dbReference type="Proteomes" id="UP001564626"/>
    </source>
</evidence>
<accession>A0ABV4CG85</accession>
<protein>
    <recommendedName>
        <fullName evidence="4">Type 1 encapsulin shell protein</fullName>
    </recommendedName>
</protein>
<evidence type="ECO:0000256" key="4">
    <source>
        <dbReference type="ARBA" id="ARBA00050023"/>
    </source>
</evidence>
<dbReference type="RefSeq" id="WP_369774641.1">
    <property type="nucleotide sequence ID" value="NZ_JBGEHV010000008.1"/>
</dbReference>
<evidence type="ECO:0000256" key="3">
    <source>
        <dbReference type="ARBA" id="ARBA00033787"/>
    </source>
</evidence>
<evidence type="ECO:0000256" key="2">
    <source>
        <dbReference type="ARBA" id="ARBA00033743"/>
    </source>
</evidence>
<dbReference type="NCBIfam" id="NF041155">
    <property type="entry name" value="encap_f1"/>
    <property type="match status" value="1"/>
</dbReference>
<dbReference type="Gene3D" id="3.30.2400.30">
    <property type="match status" value="1"/>
</dbReference>
<dbReference type="PIRSF" id="PIRSF019254">
    <property type="entry name" value="CFP29"/>
    <property type="match status" value="1"/>
</dbReference>
<dbReference type="Pfam" id="PF04454">
    <property type="entry name" value="Linocin_M18"/>
    <property type="match status" value="1"/>
</dbReference>
<dbReference type="PANTHER" id="PTHR37165:SF1">
    <property type="entry name" value="TYPE 1 ENCAPSULIN SHELL PROTEIN"/>
    <property type="match status" value="1"/>
</dbReference>
<dbReference type="InterPro" id="IPR007544">
    <property type="entry name" value="ENCAP"/>
</dbReference>
<keyword evidence="6" id="KW-1185">Reference proteome</keyword>
<dbReference type="SUPFAM" id="SSF56563">
    <property type="entry name" value="Major capsid protein gp5"/>
    <property type="match status" value="1"/>
</dbReference>
<comment type="caution">
    <text evidence="5">The sequence shown here is derived from an EMBL/GenBank/DDBJ whole genome shotgun (WGS) entry which is preliminary data.</text>
</comment>
<evidence type="ECO:0000313" key="5">
    <source>
        <dbReference type="EMBL" id="MEY8039072.1"/>
    </source>
</evidence>
<dbReference type="EMBL" id="JBGEHV010000008">
    <property type="protein sequence ID" value="MEY8039072.1"/>
    <property type="molecule type" value="Genomic_DNA"/>
</dbReference>
<evidence type="ECO:0000256" key="1">
    <source>
        <dbReference type="ARBA" id="ARBA00033738"/>
    </source>
</evidence>
<comment type="subcellular location">
    <subcellularLocation>
        <location evidence="1">Encapsulin nanocompartment</location>
    </subcellularLocation>
</comment>
<dbReference type="Proteomes" id="UP001564626">
    <property type="component" value="Unassembled WGS sequence"/>
</dbReference>
<reference evidence="5 6" key="1">
    <citation type="submission" date="2024-08" db="EMBL/GenBank/DDBJ databases">
        <title>Genome mining of Saccharopolyspora cebuensis PGLac3 from Nigerian medicinal plant.</title>
        <authorList>
            <person name="Ezeobiora C.E."/>
            <person name="Igbokwe N.H."/>
            <person name="Amin D.H."/>
            <person name="Mendie U.E."/>
        </authorList>
    </citation>
    <scope>NUCLEOTIDE SEQUENCE [LARGE SCALE GENOMIC DNA]</scope>
    <source>
        <strain evidence="5 6">PGLac3</strain>
    </source>
</reference>